<dbReference type="SUPFAM" id="SSF53187">
    <property type="entry name" value="Zn-dependent exopeptidases"/>
    <property type="match status" value="1"/>
</dbReference>
<dbReference type="Pfam" id="PF18855">
    <property type="entry name" value="baeRF_family11"/>
    <property type="match status" value="1"/>
</dbReference>
<dbReference type="Gene3D" id="3.40.630.10">
    <property type="entry name" value="Zn peptidases"/>
    <property type="match status" value="1"/>
</dbReference>
<dbReference type="PANTHER" id="PTHR11963">
    <property type="entry name" value="LEUCINE AMINOPEPTIDASE-RELATED"/>
    <property type="match status" value="1"/>
</dbReference>
<proteinExistence type="inferred from homology"/>
<dbReference type="Pfam" id="PF00883">
    <property type="entry name" value="Peptidase_M17"/>
    <property type="match status" value="1"/>
</dbReference>
<evidence type="ECO:0000256" key="7">
    <source>
        <dbReference type="ARBA" id="ARBA00050021"/>
    </source>
</evidence>
<evidence type="ECO:0000256" key="8">
    <source>
        <dbReference type="ARBA" id="ARBA00050061"/>
    </source>
</evidence>
<comment type="similarity">
    <text evidence="1">Belongs to the peptidase M17 family.</text>
</comment>
<evidence type="ECO:0000259" key="9">
    <source>
        <dbReference type="PROSITE" id="PS00631"/>
    </source>
</evidence>
<gene>
    <name evidence="10" type="ORF">G7066_01435</name>
</gene>
<comment type="function">
    <text evidence="6">Presumably involved in the processing and regular turnover of intracellular proteins. Catalyzes the removal of unsubstituted N-terminal amino acids from various peptides.</text>
</comment>
<organism evidence="10 11">
    <name type="scientific">Leucobacter coleopterorum</name>
    <dbReference type="NCBI Taxonomy" id="2714933"/>
    <lineage>
        <taxon>Bacteria</taxon>
        <taxon>Bacillati</taxon>
        <taxon>Actinomycetota</taxon>
        <taxon>Actinomycetes</taxon>
        <taxon>Micrococcales</taxon>
        <taxon>Microbacteriaceae</taxon>
        <taxon>Leucobacter</taxon>
    </lineage>
</organism>
<protein>
    <recommendedName>
        <fullName evidence="7">Probable cytosol aminopeptidase</fullName>
    </recommendedName>
    <alternativeName>
        <fullName evidence="8">Leucine aminopeptidase</fullName>
    </alternativeName>
    <alternativeName>
        <fullName evidence="5">Leucyl aminopeptidase</fullName>
    </alternativeName>
</protein>
<evidence type="ECO:0000313" key="11">
    <source>
        <dbReference type="Proteomes" id="UP000503441"/>
    </source>
</evidence>
<dbReference type="Proteomes" id="UP000503441">
    <property type="component" value="Chromosome"/>
</dbReference>
<dbReference type="PRINTS" id="PR00481">
    <property type="entry name" value="LAMNOPPTDASE"/>
</dbReference>
<evidence type="ECO:0000256" key="3">
    <source>
        <dbReference type="ARBA" id="ARBA00022670"/>
    </source>
</evidence>
<evidence type="ECO:0000256" key="6">
    <source>
        <dbReference type="ARBA" id="ARBA00049972"/>
    </source>
</evidence>
<evidence type="ECO:0000256" key="2">
    <source>
        <dbReference type="ARBA" id="ARBA00022438"/>
    </source>
</evidence>
<keyword evidence="3" id="KW-0645">Protease</keyword>
<dbReference type="InterPro" id="IPR000819">
    <property type="entry name" value="Peptidase_M17_C"/>
</dbReference>
<dbReference type="CDD" id="cd00433">
    <property type="entry name" value="Peptidase_M17"/>
    <property type="match status" value="1"/>
</dbReference>
<feature type="domain" description="Cytosol aminopeptidase" evidence="9">
    <location>
        <begin position="212"/>
        <end position="219"/>
    </location>
</feature>
<dbReference type="EMBL" id="CP049933">
    <property type="protein sequence ID" value="QIM17699.1"/>
    <property type="molecule type" value="Genomic_DNA"/>
</dbReference>
<keyword evidence="2" id="KW-0031">Aminopeptidase</keyword>
<accession>A0ABX6JXY1</accession>
<evidence type="ECO:0000256" key="4">
    <source>
        <dbReference type="ARBA" id="ARBA00022801"/>
    </source>
</evidence>
<name>A0ABX6JXY1_9MICO</name>
<evidence type="ECO:0000256" key="5">
    <source>
        <dbReference type="ARBA" id="ARBA00033172"/>
    </source>
</evidence>
<keyword evidence="4" id="KW-0378">Hydrolase</keyword>
<dbReference type="InterPro" id="IPR011356">
    <property type="entry name" value="Leucine_aapep/pepB"/>
</dbReference>
<keyword evidence="11" id="KW-1185">Reference proteome</keyword>
<dbReference type="InterPro" id="IPR041638">
    <property type="entry name" value="BaeRF_family11"/>
</dbReference>
<evidence type="ECO:0000256" key="1">
    <source>
        <dbReference type="ARBA" id="ARBA00009528"/>
    </source>
</evidence>
<evidence type="ECO:0000313" key="10">
    <source>
        <dbReference type="EMBL" id="QIM17699.1"/>
    </source>
</evidence>
<sequence>MLGRYRFRGLKRSYPDVPLVSVAIELAQAEHELVQQAVEDGNVAALAASVARDLTNLPPGYLAPRDMGEAAVALGSRFGFEVELFGEQQLVEMGCGGVLGVGAGSVEESMIIKLSYVPDVPTTTHLGLIGKGITYDSGGISLKPSDPMHLLMKMDMGGAASVLAAFTAFRALGVQTRVTGWLACAENMPSGTAYKLGDVLTARNGTTVEIKNTDAEGRIVMMDTLALATEERVDAIVDVATLTGAAMRTFGHLTAALIGNEDGLIAAVAESAKRTGEQVWQLPLERQYRKQLDSEIADIANLGGPNAGSITAALFLEEFVGGTPWAHLDIAGTMQSDSDDGWRSQGLLVSAQEYLLIWRGILSHLYRAVQRESMMYIDMPTRTDIERIAAARDEVCVSVYLPTNPAAHSTEHDLLRARALFDRALEQVRGIADKSVVQAIEEHIEGLLEHAEFWFDLGRSLAVFVTQDRLIEFRLPHELEEHVVVSDRFSITPLLRATTFPQSAFVLAISQNENRLVEVMADAPPRRVEVAGVPQDAASAVGLRSISGRSAYGRLQGDEGRKVRLTQYARAVDHALRPILNGESLPLIVAATQPLLAIFKGVSGYAHLAADELRGNADELTDAQLAEGAREILDGIYEAELKDLHGTFLERRQEGRASTDLSDLARAAAFGALSVLAVDMGAEVAGSVSEDGSLELGGDHDAIEEIARLALASGTRVLSVRGSDMPGEVQVAGILRYAV</sequence>
<dbReference type="PANTHER" id="PTHR11963:SF23">
    <property type="entry name" value="CYTOSOL AMINOPEPTIDASE"/>
    <property type="match status" value="1"/>
</dbReference>
<dbReference type="PROSITE" id="PS00631">
    <property type="entry name" value="CYTOSOL_AP"/>
    <property type="match status" value="1"/>
</dbReference>
<reference evidence="10 11" key="1">
    <citation type="submission" date="2020-03" db="EMBL/GenBank/DDBJ databases">
        <title>Leucobacter sp. nov., isolated from beetles.</title>
        <authorList>
            <person name="Hyun D.-W."/>
            <person name="Bae J.-W."/>
        </authorList>
    </citation>
    <scope>NUCLEOTIDE SEQUENCE [LARGE SCALE GENOMIC DNA]</scope>
    <source>
        <strain evidence="10 11">HDW9A</strain>
    </source>
</reference>
<dbReference type="RefSeq" id="WP_166328485.1">
    <property type="nucleotide sequence ID" value="NZ_CP049933.1"/>
</dbReference>